<comment type="subcellular location">
    <subcellularLocation>
        <location evidence="1 14">Mitochondrion membrane</location>
        <topology evidence="1 14">Single-pass membrane protein</topology>
    </subcellularLocation>
</comment>
<evidence type="ECO:0000256" key="10">
    <source>
        <dbReference type="ARBA" id="ARBA00023136"/>
    </source>
</evidence>
<evidence type="ECO:0000256" key="5">
    <source>
        <dbReference type="ARBA" id="ARBA00022692"/>
    </source>
</evidence>
<evidence type="ECO:0000313" key="16">
    <source>
        <dbReference type="EMBL" id="AKO72129.1"/>
    </source>
</evidence>
<name>A0A0R7FJ59_9TELE</name>
<keyword evidence="3 14" id="KW-0813">Transport</keyword>
<keyword evidence="8 14" id="KW-0406">Ion transport</keyword>
<evidence type="ECO:0000256" key="8">
    <source>
        <dbReference type="ARBA" id="ARBA00023065"/>
    </source>
</evidence>
<keyword evidence="10" id="KW-0472">Membrane</keyword>
<dbReference type="InterPro" id="IPR001421">
    <property type="entry name" value="ATP8_metazoa"/>
</dbReference>
<evidence type="ECO:0000256" key="6">
    <source>
        <dbReference type="ARBA" id="ARBA00022781"/>
    </source>
</evidence>
<dbReference type="InterPro" id="IPR050635">
    <property type="entry name" value="ATPase_protein_8"/>
</dbReference>
<dbReference type="Pfam" id="PF00895">
    <property type="entry name" value="ATP-synt_8"/>
    <property type="match status" value="1"/>
</dbReference>
<keyword evidence="5 14" id="KW-0812">Transmembrane</keyword>
<dbReference type="PANTHER" id="PTHR39937">
    <property type="entry name" value="ATP SYNTHASE PROTEIN 8"/>
    <property type="match status" value="1"/>
</dbReference>
<comment type="function">
    <text evidence="12">Subunit 8, of the mitochondrial membrane ATP synthase complex (F(1)F(0) ATP synthase or Complex V) that produces ATP from ADP in the presence of a proton gradient across the membrane which is generated by electron transport complexes of the respiratory chain. ATP synthase complex consist of a soluble F(1) head domain - the catalytic core - and a membrane F(1) domain - the membrane proton channel. These two domains are linked by a central stalk rotating inside the F(1) region and a stationary peripheral stalk. During catalysis, ATP synthesis in the catalytic domain of F(1) is coupled via a rotary mechanism of the central stalk subunits to proton translocation. In vivo, can only synthesize ATP although its ATP hydrolase activity can be activated artificially in vitro. Part of the complex F(0) domain.</text>
</comment>
<gene>
    <name evidence="16" type="primary">ATP8</name>
</gene>
<evidence type="ECO:0000256" key="12">
    <source>
        <dbReference type="ARBA" id="ARBA00053067"/>
    </source>
</evidence>
<dbReference type="GO" id="GO:0015986">
    <property type="term" value="P:proton motive force-driven ATP synthesis"/>
    <property type="evidence" value="ECO:0007669"/>
    <property type="project" value="InterPro"/>
</dbReference>
<dbReference type="GeneID" id="26374659"/>
<dbReference type="GO" id="GO:0045259">
    <property type="term" value="C:proton-transporting ATP synthase complex"/>
    <property type="evidence" value="ECO:0007669"/>
    <property type="project" value="UniProtKB-KW"/>
</dbReference>
<dbReference type="AlphaFoldDB" id="A0A0R7FJ59"/>
<keyword evidence="4 14" id="KW-0138">CF(0)</keyword>
<dbReference type="GO" id="GO:0015078">
    <property type="term" value="F:proton transmembrane transporter activity"/>
    <property type="evidence" value="ECO:0007669"/>
    <property type="project" value="InterPro"/>
</dbReference>
<feature type="chain" id="PRO_5006587672" description="ATP synthase complex subunit 8" evidence="15">
    <location>
        <begin position="31"/>
        <end position="62"/>
    </location>
</feature>
<keyword evidence="7" id="KW-1133">Transmembrane helix</keyword>
<accession>A0A0R7FJ59</accession>
<organism evidence="16">
    <name type="scientific">Oreoglanis jingdongensis</name>
    <dbReference type="NCBI Taxonomy" id="1677761"/>
    <lineage>
        <taxon>Eukaryota</taxon>
        <taxon>Metazoa</taxon>
        <taxon>Chordata</taxon>
        <taxon>Craniata</taxon>
        <taxon>Vertebrata</taxon>
        <taxon>Euteleostomi</taxon>
        <taxon>Actinopterygii</taxon>
        <taxon>Neopterygii</taxon>
        <taxon>Teleostei</taxon>
        <taxon>Ostariophysi</taxon>
        <taxon>Siluriformes</taxon>
        <taxon>Sisoridae</taxon>
        <taxon>Glyptosterninae</taxon>
        <taxon>Oreoglanis</taxon>
    </lineage>
</organism>
<evidence type="ECO:0000256" key="15">
    <source>
        <dbReference type="SAM" id="SignalP"/>
    </source>
</evidence>
<evidence type="ECO:0000256" key="7">
    <source>
        <dbReference type="ARBA" id="ARBA00022989"/>
    </source>
</evidence>
<dbReference type="RefSeq" id="YP_009182809.1">
    <property type="nucleotide sequence ID" value="NC_028512.1"/>
</dbReference>
<reference evidence="16" key="1">
    <citation type="journal article" date="2015" name="BMC Evol. Biol.">
        <title>Biogeographic history and high-elevation adaptations inferred from the mitochondrial genome of Glyptosternoid fishes (Sisoridae, Siluriformes) from the southeastern Tibetan Plateau.</title>
        <authorList>
            <person name="Ma X."/>
            <person name="Kang J."/>
            <person name="Chen W."/>
            <person name="Zhou C."/>
            <person name="He S."/>
        </authorList>
    </citation>
    <scope>NUCLEOTIDE SEQUENCE</scope>
</reference>
<keyword evidence="15" id="KW-0732">Signal</keyword>
<evidence type="ECO:0000256" key="11">
    <source>
        <dbReference type="ARBA" id="ARBA00023310"/>
    </source>
</evidence>
<feature type="signal peptide" evidence="15">
    <location>
        <begin position="1"/>
        <end position="30"/>
    </location>
</feature>
<keyword evidence="6 14" id="KW-0375">Hydrogen ion transport</keyword>
<dbReference type="CTD" id="4509"/>
<evidence type="ECO:0000256" key="2">
    <source>
        <dbReference type="ARBA" id="ARBA00008892"/>
    </source>
</evidence>
<evidence type="ECO:0000256" key="1">
    <source>
        <dbReference type="ARBA" id="ARBA00004304"/>
    </source>
</evidence>
<evidence type="ECO:0000256" key="14">
    <source>
        <dbReference type="RuleBase" id="RU003661"/>
    </source>
</evidence>
<evidence type="ECO:0000256" key="3">
    <source>
        <dbReference type="ARBA" id="ARBA00022448"/>
    </source>
</evidence>
<dbReference type="PANTHER" id="PTHR39937:SF1">
    <property type="entry name" value="ATP SYNTHASE PROTEIN 8"/>
    <property type="match status" value="1"/>
</dbReference>
<keyword evidence="11" id="KW-0066">ATP synthesis</keyword>
<proteinExistence type="inferred from homology"/>
<sequence>MPQLNPDPWFMILALSWLIFLTMLPSKVLNCTFTNEITAPDTKKLEPNTWNWPWHQTSLTNS</sequence>
<geneLocation type="mitochondrion" evidence="16"/>
<evidence type="ECO:0000256" key="13">
    <source>
        <dbReference type="ARBA" id="ARBA00064647"/>
    </source>
</evidence>
<comment type="similarity">
    <text evidence="2 14">Belongs to the ATPase protein 8 family.</text>
</comment>
<evidence type="ECO:0000256" key="4">
    <source>
        <dbReference type="ARBA" id="ARBA00022547"/>
    </source>
</evidence>
<keyword evidence="9 14" id="KW-0496">Mitochondrion</keyword>
<dbReference type="EMBL" id="KP872691">
    <property type="protein sequence ID" value="AKO72129.1"/>
    <property type="molecule type" value="Genomic_DNA"/>
</dbReference>
<evidence type="ECO:0000256" key="9">
    <source>
        <dbReference type="ARBA" id="ARBA00023128"/>
    </source>
</evidence>
<comment type="subunit">
    <text evidence="13">Component of the ATP synthase complex composed at least of ATP5F1A/subunit alpha, ATP5F1B/subunit beta, ATP5MC1/subunit c (homooctomer), MT-ATP6/subunit a, MT-ATP8/subunit 8, ATP5ME/subunit e, ATP5MF/subunit f, ATP5MG/subunit g, ATP5MK/subunit k, ATP5MJ/subunit j, ATP5F1C/subunit gamma, ATP5F1D/subunit delta, ATP5F1E/subunit epsilon, ATP5PF/subunit F6, ATP5PB/subunit b, ATP5PD/subunit d, ATP5PO/subunit OSCP. ATP synthase complex consists of a soluble F(1) head domain (subunits alpha(3) and beta(3)) - the catalytic core - and a membrane F(0) domain - the membrane proton channel (subunits c, a, 8, e, f, g, k and j). These two domains are linked by a central stalk (subunits gamma, delta, and epsilon) rotating inside the F1 region and a stationary peripheral stalk (subunits F6, b, d, and OSCP).</text>
</comment>
<dbReference type="GO" id="GO:0031966">
    <property type="term" value="C:mitochondrial membrane"/>
    <property type="evidence" value="ECO:0007669"/>
    <property type="project" value="UniProtKB-SubCell"/>
</dbReference>
<protein>
    <recommendedName>
        <fullName evidence="14">ATP synthase complex subunit 8</fullName>
    </recommendedName>
</protein>